<keyword evidence="2" id="KW-1185">Reference proteome</keyword>
<proteinExistence type="predicted"/>
<evidence type="ECO:0000313" key="1">
    <source>
        <dbReference type="EMBL" id="VDS08869.1"/>
    </source>
</evidence>
<evidence type="ECO:0000313" key="2">
    <source>
        <dbReference type="Proteomes" id="UP000270743"/>
    </source>
</evidence>
<reference evidence="1 2" key="1">
    <citation type="submission" date="2018-12" db="EMBL/GenBank/DDBJ databases">
        <authorList>
            <person name="Criscuolo A."/>
        </authorList>
    </citation>
    <scope>NUCLEOTIDE SEQUENCE [LARGE SCALE GENOMIC DNA]</scope>
    <source>
        <strain evidence="1">ACIP1116241</strain>
    </source>
</reference>
<name>A0A447INC0_9RHOB</name>
<accession>A0A447INC0</accession>
<protein>
    <submittedName>
        <fullName evidence="1">Uncharacterized protein</fullName>
    </submittedName>
</protein>
<gene>
    <name evidence="1" type="ORF">PARHAE_02054</name>
</gene>
<organism evidence="1 2">
    <name type="scientific">Paracoccus haematequi</name>
    <dbReference type="NCBI Taxonomy" id="2491866"/>
    <lineage>
        <taxon>Bacteria</taxon>
        <taxon>Pseudomonadati</taxon>
        <taxon>Pseudomonadota</taxon>
        <taxon>Alphaproteobacteria</taxon>
        <taxon>Rhodobacterales</taxon>
        <taxon>Paracoccaceae</taxon>
        <taxon>Paracoccus</taxon>
    </lineage>
</organism>
<dbReference type="Proteomes" id="UP000270743">
    <property type="component" value="Unassembled WGS sequence"/>
</dbReference>
<dbReference type="EMBL" id="UZWE01000030">
    <property type="protein sequence ID" value="VDS08869.1"/>
    <property type="molecule type" value="Genomic_DNA"/>
</dbReference>
<dbReference type="AlphaFoldDB" id="A0A447INC0"/>
<sequence>MYALARRPLGFDETEVNGVYLARTKLRINGPDFTLSHSVWFRPVEAIKTVELLWIEVTAPDAMGDDLDYI</sequence>